<dbReference type="GO" id="GO:0020037">
    <property type="term" value="F:heme binding"/>
    <property type="evidence" value="ECO:0007669"/>
    <property type="project" value="InterPro"/>
</dbReference>
<gene>
    <name evidence="16" type="ORF">EFA69_09770</name>
</gene>
<dbReference type="PROSITE" id="PS51007">
    <property type="entry name" value="CYTC"/>
    <property type="match status" value="1"/>
</dbReference>
<name>A0A3M9MW97_9BACT</name>
<dbReference type="RefSeq" id="WP_123132896.1">
    <property type="nucleotide sequence ID" value="NZ_RJJE01000009.1"/>
</dbReference>
<evidence type="ECO:0000256" key="11">
    <source>
        <dbReference type="ARBA" id="ARBA00058991"/>
    </source>
</evidence>
<dbReference type="Proteomes" id="UP000271010">
    <property type="component" value="Unassembled WGS sequence"/>
</dbReference>
<dbReference type="InterPro" id="IPR036909">
    <property type="entry name" value="Cyt_c-like_dom_sf"/>
</dbReference>
<feature type="binding site" description="axial binding residue" evidence="14">
    <location>
        <position position="118"/>
    </location>
    <ligand>
        <name>heme c</name>
        <dbReference type="ChEBI" id="CHEBI:61717"/>
        <label>1</label>
    </ligand>
    <ligandPart>
        <name>Fe</name>
        <dbReference type="ChEBI" id="CHEBI:18248"/>
    </ligandPart>
</feature>
<dbReference type="InterPro" id="IPR009056">
    <property type="entry name" value="Cyt_c-like_dom"/>
</dbReference>
<dbReference type="Pfam" id="PF03150">
    <property type="entry name" value="CCP_MauG"/>
    <property type="match status" value="1"/>
</dbReference>
<dbReference type="GO" id="GO:0009055">
    <property type="term" value="F:electron transfer activity"/>
    <property type="evidence" value="ECO:0007669"/>
    <property type="project" value="InterPro"/>
</dbReference>
<dbReference type="SUPFAM" id="SSF46626">
    <property type="entry name" value="Cytochrome c"/>
    <property type="match status" value="2"/>
</dbReference>
<comment type="PTM">
    <text evidence="13">Binds 2 heme groups per subunit.</text>
</comment>
<keyword evidence="3" id="KW-0813">Transport</keyword>
<feature type="binding site" description="covalent" evidence="13">
    <location>
        <position position="246"/>
    </location>
    <ligand>
        <name>heme c</name>
        <dbReference type="ChEBI" id="CHEBI:61717"/>
        <label>2</label>
    </ligand>
</feature>
<evidence type="ECO:0000256" key="10">
    <source>
        <dbReference type="ARBA" id="ARBA00023004"/>
    </source>
</evidence>
<evidence type="ECO:0000256" key="7">
    <source>
        <dbReference type="ARBA" id="ARBA00022764"/>
    </source>
</evidence>
<comment type="subcellular location">
    <subcellularLocation>
        <location evidence="1">Periplasm</location>
    </subcellularLocation>
</comment>
<evidence type="ECO:0000256" key="2">
    <source>
        <dbReference type="ARBA" id="ARBA00004856"/>
    </source>
</evidence>
<comment type="function">
    <text evidence="11">Involved in methylamine metabolism. Essential for the maturation of the beta subunit of MADH, presumably via a step in the biosynthesis of tryptophan tryptophylquinone (TTQ), the cofactor of MADH.</text>
</comment>
<evidence type="ECO:0000256" key="13">
    <source>
        <dbReference type="PIRSR" id="PIRSR000294-1"/>
    </source>
</evidence>
<keyword evidence="10 14" id="KW-0408">Iron</keyword>
<accession>A0A3M9MW97</accession>
<dbReference type="InterPro" id="IPR051395">
    <property type="entry name" value="Cytochrome_c_Peroxidase/MauG"/>
</dbReference>
<dbReference type="FunFam" id="1.10.760.10:FF:000019">
    <property type="entry name" value="Di-heme cytochrome C peroxidase"/>
    <property type="match status" value="1"/>
</dbReference>
<dbReference type="PANTHER" id="PTHR30600">
    <property type="entry name" value="CYTOCHROME C PEROXIDASE-RELATED"/>
    <property type="match status" value="1"/>
</dbReference>
<comment type="pathway">
    <text evidence="2">One-carbon metabolism; methylamine degradation.</text>
</comment>
<feature type="binding site" description="axial binding residue" evidence="14">
    <location>
        <position position="102"/>
    </location>
    <ligand>
        <name>heme c</name>
        <dbReference type="ChEBI" id="CHEBI:61717"/>
        <label>1</label>
    </ligand>
    <ligandPart>
        <name>Fe</name>
        <dbReference type="ChEBI" id="CHEBI:18248"/>
    </ligandPart>
</feature>
<proteinExistence type="predicted"/>
<dbReference type="PIRSF" id="PIRSF000294">
    <property type="entry name" value="Cytochrome-c_peroxidase"/>
    <property type="match status" value="1"/>
</dbReference>
<evidence type="ECO:0000256" key="1">
    <source>
        <dbReference type="ARBA" id="ARBA00004418"/>
    </source>
</evidence>
<dbReference type="Gene3D" id="1.10.760.10">
    <property type="entry name" value="Cytochrome c-like domain"/>
    <property type="match status" value="2"/>
</dbReference>
<dbReference type="EMBL" id="RJJE01000009">
    <property type="protein sequence ID" value="RNI29814.1"/>
    <property type="molecule type" value="Genomic_DNA"/>
</dbReference>
<keyword evidence="16" id="KW-0575">Peroxidase</keyword>
<keyword evidence="6" id="KW-0732">Signal</keyword>
<evidence type="ECO:0000256" key="4">
    <source>
        <dbReference type="ARBA" id="ARBA00022617"/>
    </source>
</evidence>
<evidence type="ECO:0000256" key="8">
    <source>
        <dbReference type="ARBA" id="ARBA00022982"/>
    </source>
</evidence>
<evidence type="ECO:0000256" key="9">
    <source>
        <dbReference type="ARBA" id="ARBA00023002"/>
    </source>
</evidence>
<feature type="domain" description="Cytochrome c" evidence="15">
    <location>
        <begin position="228"/>
        <end position="365"/>
    </location>
</feature>
<keyword evidence="8" id="KW-0249">Electron transport</keyword>
<keyword evidence="17" id="KW-1185">Reference proteome</keyword>
<keyword evidence="9" id="KW-0560">Oxidoreductase</keyword>
<protein>
    <recommendedName>
        <fullName evidence="12">Methylamine utilization protein MauG</fullName>
    </recommendedName>
</protein>
<dbReference type="PANTHER" id="PTHR30600:SF10">
    <property type="entry name" value="BLL6722 PROTEIN"/>
    <property type="match status" value="1"/>
</dbReference>
<comment type="cofactor">
    <cofactor evidence="13">
        <name>heme</name>
        <dbReference type="ChEBI" id="CHEBI:30413"/>
    </cofactor>
    <text evidence="13">Binds 2 heme groups.</text>
</comment>
<evidence type="ECO:0000313" key="16">
    <source>
        <dbReference type="EMBL" id="RNI29814.1"/>
    </source>
</evidence>
<comment type="caution">
    <text evidence="16">The sequence shown here is derived from an EMBL/GenBank/DDBJ whole genome shotgun (WGS) entry which is preliminary data.</text>
</comment>
<feature type="binding site" description="covalent" evidence="13">
    <location>
        <position position="101"/>
    </location>
    <ligand>
        <name>heme c</name>
        <dbReference type="ChEBI" id="CHEBI:61717"/>
        <label>1</label>
    </ligand>
</feature>
<evidence type="ECO:0000256" key="6">
    <source>
        <dbReference type="ARBA" id="ARBA00022729"/>
    </source>
</evidence>
<evidence type="ECO:0000256" key="3">
    <source>
        <dbReference type="ARBA" id="ARBA00022448"/>
    </source>
</evidence>
<evidence type="ECO:0000256" key="12">
    <source>
        <dbReference type="ARBA" id="ARBA00073576"/>
    </source>
</evidence>
<dbReference type="GO" id="GO:0046872">
    <property type="term" value="F:metal ion binding"/>
    <property type="evidence" value="ECO:0007669"/>
    <property type="project" value="UniProtKB-KW"/>
</dbReference>
<dbReference type="AlphaFoldDB" id="A0A3M9MW97"/>
<sequence>MRTKLYLLALSGVFFLGSAFVTLTDQPFTLEQLRQLYSQPTSQWPKPDVDPDIKNFQELGVRPDPKFPKDNPYSEKKAELGKFLFFDPRLSVSGQIACASCHEPQLGWGDGKQVSLGHDRQPGKRNAMTLLNVWNNEHLFWDGRANSLEHQMRFPVQDRVEMNHELTQMEKNLNKIKGYQVLFKEVFGKERFTIQEIAQALTTFERTIVSRKSRFDRFLEGKKNELTDLEIKGLHLFRTKARCINCHNGPLFTDNQFHNVGLTYYGRKYEDLGRYHVTKRAEDVGKFRTPSLRDVVYTAPYFHNGLFPTLDGTLNMYNMGMPNLQPTTAAQKADTLFPKTSSHLKPLGLSEDEKQAVIAFLGAISSVQQRINQPELPQ</sequence>
<evidence type="ECO:0000256" key="14">
    <source>
        <dbReference type="PIRSR" id="PIRSR000294-2"/>
    </source>
</evidence>
<keyword evidence="5 14" id="KW-0479">Metal-binding</keyword>
<keyword evidence="7" id="KW-0574">Periplasm</keyword>
<evidence type="ECO:0000259" key="15">
    <source>
        <dbReference type="PROSITE" id="PS51007"/>
    </source>
</evidence>
<reference evidence="16 17" key="1">
    <citation type="submission" date="2018-11" db="EMBL/GenBank/DDBJ databases">
        <title>Rufibacter latericius sp. nov., isolated from water in Baiyang Lake.</title>
        <authorList>
            <person name="Yang Y."/>
        </authorList>
    </citation>
    <scope>NUCLEOTIDE SEQUENCE [LARGE SCALE GENOMIC DNA]</scope>
    <source>
        <strain evidence="16 17">MCC P1</strain>
    </source>
</reference>
<feature type="binding site" description="covalent" evidence="13">
    <location>
        <position position="243"/>
    </location>
    <ligand>
        <name>heme c</name>
        <dbReference type="ChEBI" id="CHEBI:61717"/>
        <label>2</label>
    </ligand>
</feature>
<evidence type="ECO:0000313" key="17">
    <source>
        <dbReference type="Proteomes" id="UP000271010"/>
    </source>
</evidence>
<feature type="binding site" description="axial binding residue" evidence="14">
    <location>
        <position position="247"/>
    </location>
    <ligand>
        <name>heme c</name>
        <dbReference type="ChEBI" id="CHEBI:61717"/>
        <label>2</label>
    </ligand>
    <ligandPart>
        <name>Fe</name>
        <dbReference type="ChEBI" id="CHEBI:18248"/>
    </ligandPart>
</feature>
<keyword evidence="4 13" id="KW-0349">Heme</keyword>
<dbReference type="OrthoDB" id="9805202at2"/>
<dbReference type="GO" id="GO:0042597">
    <property type="term" value="C:periplasmic space"/>
    <property type="evidence" value="ECO:0007669"/>
    <property type="project" value="UniProtKB-SubCell"/>
</dbReference>
<dbReference type="GO" id="GO:0004130">
    <property type="term" value="F:cytochrome-c peroxidase activity"/>
    <property type="evidence" value="ECO:0007669"/>
    <property type="project" value="TreeGrafter"/>
</dbReference>
<feature type="binding site" description="covalent" evidence="13">
    <location>
        <position position="98"/>
    </location>
    <ligand>
        <name>heme c</name>
        <dbReference type="ChEBI" id="CHEBI:61717"/>
        <label>1</label>
    </ligand>
</feature>
<dbReference type="InterPro" id="IPR026259">
    <property type="entry name" value="MauG/Cytc_peroxidase"/>
</dbReference>
<organism evidence="16 17">
    <name type="scientific">Rufibacter immobilis</name>
    <dbReference type="NCBI Taxonomy" id="1348778"/>
    <lineage>
        <taxon>Bacteria</taxon>
        <taxon>Pseudomonadati</taxon>
        <taxon>Bacteroidota</taxon>
        <taxon>Cytophagia</taxon>
        <taxon>Cytophagales</taxon>
        <taxon>Hymenobacteraceae</taxon>
        <taxon>Rufibacter</taxon>
    </lineage>
</organism>
<evidence type="ECO:0000256" key="5">
    <source>
        <dbReference type="ARBA" id="ARBA00022723"/>
    </source>
</evidence>
<dbReference type="InterPro" id="IPR004852">
    <property type="entry name" value="Di-haem_cyt_c_peroxidsae"/>
</dbReference>